<dbReference type="OrthoDB" id="9793697at2"/>
<dbReference type="AlphaFoldDB" id="A0A1H3PUG7"/>
<dbReference type="STRING" id="159292.SAMN05192546_10797"/>
<dbReference type="InterPro" id="IPR003658">
    <property type="entry name" value="Anti-sigma_ant"/>
</dbReference>
<dbReference type="NCBIfam" id="TIGR00377">
    <property type="entry name" value="ant_ant_sig"/>
    <property type="match status" value="1"/>
</dbReference>
<dbReference type="CDD" id="cd07043">
    <property type="entry name" value="STAS_anti-anti-sigma_factors"/>
    <property type="match status" value="1"/>
</dbReference>
<dbReference type="EMBL" id="FNPV01000007">
    <property type="protein sequence ID" value="SDZ04613.1"/>
    <property type="molecule type" value="Genomic_DNA"/>
</dbReference>
<keyword evidence="5" id="KW-1185">Reference proteome</keyword>
<dbReference type="PANTHER" id="PTHR33495">
    <property type="entry name" value="ANTI-SIGMA FACTOR ANTAGONIST TM_1081-RELATED-RELATED"/>
    <property type="match status" value="1"/>
</dbReference>
<dbReference type="Proteomes" id="UP000199230">
    <property type="component" value="Unassembled WGS sequence"/>
</dbReference>
<reference evidence="4 5" key="1">
    <citation type="submission" date="2016-10" db="EMBL/GenBank/DDBJ databases">
        <authorList>
            <person name="de Groot N.N."/>
        </authorList>
    </citation>
    <scope>NUCLEOTIDE SEQUENCE [LARGE SCALE GENOMIC DNA]</scope>
    <source>
        <strain evidence="4 5">APO</strain>
    </source>
</reference>
<dbReference type="InterPro" id="IPR036513">
    <property type="entry name" value="STAS_dom_sf"/>
</dbReference>
<evidence type="ECO:0000256" key="2">
    <source>
        <dbReference type="RuleBase" id="RU003749"/>
    </source>
</evidence>
<organism evidence="4 5">
    <name type="scientific">Tindallia californiensis</name>
    <dbReference type="NCBI Taxonomy" id="159292"/>
    <lineage>
        <taxon>Bacteria</taxon>
        <taxon>Bacillati</taxon>
        <taxon>Bacillota</taxon>
        <taxon>Clostridia</taxon>
        <taxon>Peptostreptococcales</taxon>
        <taxon>Tindalliaceae</taxon>
        <taxon>Tindallia</taxon>
    </lineage>
</organism>
<dbReference type="Gene3D" id="3.30.750.24">
    <property type="entry name" value="STAS domain"/>
    <property type="match status" value="1"/>
</dbReference>
<dbReference type="GO" id="GO:0043856">
    <property type="term" value="F:anti-sigma factor antagonist activity"/>
    <property type="evidence" value="ECO:0007669"/>
    <property type="project" value="InterPro"/>
</dbReference>
<feature type="domain" description="STAS" evidence="3">
    <location>
        <begin position="17"/>
        <end position="104"/>
    </location>
</feature>
<dbReference type="InterPro" id="IPR002645">
    <property type="entry name" value="STAS_dom"/>
</dbReference>
<evidence type="ECO:0000313" key="4">
    <source>
        <dbReference type="EMBL" id="SDZ04613.1"/>
    </source>
</evidence>
<protein>
    <recommendedName>
        <fullName evidence="2">Anti-sigma factor antagonist</fullName>
    </recommendedName>
</protein>
<dbReference type="PROSITE" id="PS50801">
    <property type="entry name" value="STAS"/>
    <property type="match status" value="1"/>
</dbReference>
<dbReference type="SUPFAM" id="SSF52091">
    <property type="entry name" value="SpoIIaa-like"/>
    <property type="match status" value="1"/>
</dbReference>
<evidence type="ECO:0000256" key="1">
    <source>
        <dbReference type="ARBA" id="ARBA00009013"/>
    </source>
</evidence>
<sequence>MALTIQKTYNESEEKWIMVLEGEVDLHTADQLKEAVNQMLSEKTEDVKILGDRLDYIDSTGLSVFISALKKLQKENKSIILKNMKPSIKKLLNITGLDKIIVVE</sequence>
<evidence type="ECO:0000259" key="3">
    <source>
        <dbReference type="PROSITE" id="PS50801"/>
    </source>
</evidence>
<accession>A0A1H3PUG7</accession>
<dbReference type="PANTHER" id="PTHR33495:SF2">
    <property type="entry name" value="ANTI-SIGMA FACTOR ANTAGONIST TM_1081-RELATED"/>
    <property type="match status" value="1"/>
</dbReference>
<proteinExistence type="inferred from homology"/>
<dbReference type="RefSeq" id="WP_093314310.1">
    <property type="nucleotide sequence ID" value="NZ_FNPV01000007.1"/>
</dbReference>
<dbReference type="Pfam" id="PF01740">
    <property type="entry name" value="STAS"/>
    <property type="match status" value="1"/>
</dbReference>
<gene>
    <name evidence="4" type="ORF">SAMN05192546_10797</name>
</gene>
<comment type="similarity">
    <text evidence="1 2">Belongs to the anti-sigma-factor antagonist family.</text>
</comment>
<evidence type="ECO:0000313" key="5">
    <source>
        <dbReference type="Proteomes" id="UP000199230"/>
    </source>
</evidence>
<name>A0A1H3PUG7_9FIRM</name>